<keyword evidence="2" id="KW-0805">Transcription regulation</keyword>
<proteinExistence type="predicted"/>
<feature type="compositionally biased region" description="Polar residues" evidence="6">
    <location>
        <begin position="401"/>
        <end position="414"/>
    </location>
</feature>
<name>A0A813TYI1_9BILA</name>
<comment type="caution">
    <text evidence="7">The sequence shown here is derived from an EMBL/GenBank/DDBJ whole genome shotgun (WGS) entry which is preliminary data.</text>
</comment>
<dbReference type="PANTHER" id="PTHR13455">
    <property type="entry name" value="TRANSCRIPTIONAL REPRESSOR P66-RELATED"/>
    <property type="match status" value="1"/>
</dbReference>
<feature type="compositionally biased region" description="Low complexity" evidence="6">
    <location>
        <begin position="377"/>
        <end position="400"/>
    </location>
</feature>
<reference evidence="7" key="1">
    <citation type="submission" date="2021-02" db="EMBL/GenBank/DDBJ databases">
        <authorList>
            <person name="Nowell W R."/>
        </authorList>
    </citation>
    <scope>NUCLEOTIDE SEQUENCE</scope>
</reference>
<accession>A0A813TYI1</accession>
<keyword evidence="9" id="KW-1185">Reference proteome</keyword>
<feature type="compositionally biased region" description="Low complexity" evidence="6">
    <location>
        <begin position="88"/>
        <end position="98"/>
    </location>
</feature>
<feature type="region of interest" description="Disordered" evidence="6">
    <location>
        <begin position="528"/>
        <end position="547"/>
    </location>
</feature>
<feature type="compositionally biased region" description="Polar residues" evidence="6">
    <location>
        <begin position="493"/>
        <end position="507"/>
    </location>
</feature>
<dbReference type="Proteomes" id="UP000681722">
    <property type="component" value="Unassembled WGS sequence"/>
</dbReference>
<evidence type="ECO:0000256" key="1">
    <source>
        <dbReference type="ARBA" id="ARBA00004123"/>
    </source>
</evidence>
<feature type="region of interest" description="Disordered" evidence="6">
    <location>
        <begin position="472"/>
        <end position="512"/>
    </location>
</feature>
<dbReference type="EMBL" id="CAJNOQ010000562">
    <property type="protein sequence ID" value="CAF0815043.1"/>
    <property type="molecule type" value="Genomic_DNA"/>
</dbReference>
<feature type="region of interest" description="Disordered" evidence="6">
    <location>
        <begin position="20"/>
        <end position="39"/>
    </location>
</feature>
<evidence type="ECO:0000256" key="5">
    <source>
        <dbReference type="ARBA" id="ARBA00023242"/>
    </source>
</evidence>
<keyword evidence="5" id="KW-0539">Nucleus</keyword>
<dbReference type="PANTHER" id="PTHR13455:SF7">
    <property type="entry name" value="SIMJANG, ISOFORM E"/>
    <property type="match status" value="1"/>
</dbReference>
<feature type="region of interest" description="Disordered" evidence="6">
    <location>
        <begin position="426"/>
        <end position="460"/>
    </location>
</feature>
<evidence type="ECO:0000313" key="9">
    <source>
        <dbReference type="Proteomes" id="UP000663829"/>
    </source>
</evidence>
<protein>
    <recommendedName>
        <fullName evidence="10">Transcriptional repressor p66 coiled-coil MBD2-interaction domain-containing protein</fullName>
    </recommendedName>
</protein>
<evidence type="ECO:0008006" key="10">
    <source>
        <dbReference type="Google" id="ProtNLM"/>
    </source>
</evidence>
<evidence type="ECO:0000313" key="8">
    <source>
        <dbReference type="EMBL" id="CAF3601060.1"/>
    </source>
</evidence>
<dbReference type="EMBL" id="CAJOBC010000562">
    <property type="protein sequence ID" value="CAF3601060.1"/>
    <property type="molecule type" value="Genomic_DNA"/>
</dbReference>
<keyword evidence="4" id="KW-0804">Transcription</keyword>
<gene>
    <name evidence="7" type="ORF">GPM918_LOCUS4241</name>
    <name evidence="8" type="ORF">SRO942_LOCUS4241</name>
</gene>
<organism evidence="7 9">
    <name type="scientific">Didymodactylos carnosus</name>
    <dbReference type="NCBI Taxonomy" id="1234261"/>
    <lineage>
        <taxon>Eukaryota</taxon>
        <taxon>Metazoa</taxon>
        <taxon>Spiralia</taxon>
        <taxon>Gnathifera</taxon>
        <taxon>Rotifera</taxon>
        <taxon>Eurotatoria</taxon>
        <taxon>Bdelloidea</taxon>
        <taxon>Philodinida</taxon>
        <taxon>Philodinidae</taxon>
        <taxon>Didymodactylos</taxon>
    </lineage>
</organism>
<feature type="region of interest" description="Disordered" evidence="6">
    <location>
        <begin position="106"/>
        <end position="166"/>
    </location>
</feature>
<evidence type="ECO:0000313" key="7">
    <source>
        <dbReference type="EMBL" id="CAF0815043.1"/>
    </source>
</evidence>
<evidence type="ECO:0000256" key="4">
    <source>
        <dbReference type="ARBA" id="ARBA00023163"/>
    </source>
</evidence>
<feature type="compositionally biased region" description="Polar residues" evidence="6">
    <location>
        <begin position="118"/>
        <end position="156"/>
    </location>
</feature>
<feature type="compositionally biased region" description="Low complexity" evidence="6">
    <location>
        <begin position="157"/>
        <end position="166"/>
    </location>
</feature>
<evidence type="ECO:0000256" key="2">
    <source>
        <dbReference type="ARBA" id="ARBA00023015"/>
    </source>
</evidence>
<dbReference type="InterPro" id="IPR040386">
    <property type="entry name" value="P66"/>
</dbReference>
<evidence type="ECO:0000256" key="6">
    <source>
        <dbReference type="SAM" id="MobiDB-lite"/>
    </source>
</evidence>
<feature type="region of interest" description="Disordered" evidence="6">
    <location>
        <begin position="81"/>
        <end position="100"/>
    </location>
</feature>
<dbReference type="OrthoDB" id="8186989at2759"/>
<evidence type="ECO:0000256" key="3">
    <source>
        <dbReference type="ARBA" id="ARBA00023054"/>
    </source>
</evidence>
<dbReference type="Proteomes" id="UP000663829">
    <property type="component" value="Unassembled WGS sequence"/>
</dbReference>
<dbReference type="GO" id="GO:0000122">
    <property type="term" value="P:negative regulation of transcription by RNA polymerase II"/>
    <property type="evidence" value="ECO:0007669"/>
    <property type="project" value="InterPro"/>
</dbReference>
<comment type="subcellular location">
    <subcellularLocation>
        <location evidence="1">Nucleus</location>
    </subcellularLocation>
</comment>
<feature type="region of interest" description="Disordered" evidence="6">
    <location>
        <begin position="377"/>
        <end position="414"/>
    </location>
</feature>
<keyword evidence="3" id="KW-0175">Coiled coil</keyword>
<dbReference type="GO" id="GO:0016581">
    <property type="term" value="C:NuRD complex"/>
    <property type="evidence" value="ECO:0007669"/>
    <property type="project" value="TreeGrafter"/>
</dbReference>
<feature type="compositionally biased region" description="Low complexity" evidence="6">
    <location>
        <begin position="472"/>
        <end position="482"/>
    </location>
</feature>
<sequence>MAIMKEEHFDINEQKPKTEPFLSIDIPNSKKRPLSGDNGDMVEHNIKRSKLHDIIQQLRNEEANLLMLKRLRACQVTTTKTNGFYPHNSATTNSNTATRIPPTLTVAANKNPLPSPSPTALNQSRSTISNNTNHQSQAFRKQQPPTTSSSSVMNNKPQSSSRQQPSLLTTKPQLANNYQQQQLTTNSNNNTNHIPSYTLEQRMTAAKIALRKQLERQLLDIPSPKPMLQDVQFVPNPSSFDFQMLQGLEDVLQCLSEINIVEKENLKRLPQRFTDRAEILDPFVCSNCKTDWTTRWWKNDQEVTEGEDEDDLKNGCLVEMIISLKIPFYLDILCDRCKKQVIRRSSKTEHSALLKNVFVSAMEQERDIEKNFNTLIRHQQQQQQRTARNTNSTNNMATRNQIPSSPSNHRLPSRNQSALISNTNQRAKISPLTTPQSQFATKLSQQSQVNRKPSSFPKQPINQTSLQYVRQQQILQPSSQQQRHSHSARPVQSLKNNQRQVPQSANRQPIPPSQTSLLQRQLLLQQQQQQQMQTMKTAARRSFPANI</sequence>
<dbReference type="AlphaFoldDB" id="A0A813TYI1"/>